<dbReference type="PIRSF" id="PIRSF016487">
    <property type="entry name" value="CYTH_UCP016487"/>
    <property type="match status" value="1"/>
</dbReference>
<evidence type="ECO:0000313" key="3">
    <source>
        <dbReference type="EMBL" id="QUI21735.1"/>
    </source>
</evidence>
<evidence type="ECO:0000256" key="1">
    <source>
        <dbReference type="PIRSR" id="PIRSR016487-1"/>
    </source>
</evidence>
<name>A0A8J8MHH9_9FIRM</name>
<organism evidence="3 4">
    <name type="scientific">Vallitalea pronyensis</name>
    <dbReference type="NCBI Taxonomy" id="1348613"/>
    <lineage>
        <taxon>Bacteria</taxon>
        <taxon>Bacillati</taxon>
        <taxon>Bacillota</taxon>
        <taxon>Clostridia</taxon>
        <taxon>Lachnospirales</taxon>
        <taxon>Vallitaleaceae</taxon>
        <taxon>Vallitalea</taxon>
    </lineage>
</organism>
<protein>
    <submittedName>
        <fullName evidence="3">CYTH domain-containing protein</fullName>
    </submittedName>
</protein>
<gene>
    <name evidence="3" type="ORF">HZI73_05265</name>
</gene>
<evidence type="ECO:0000313" key="4">
    <source>
        <dbReference type="Proteomes" id="UP000683246"/>
    </source>
</evidence>
<evidence type="ECO:0000259" key="2">
    <source>
        <dbReference type="PROSITE" id="PS51707"/>
    </source>
</evidence>
<sequence>MEIEKKFLIHKGKIQLKEYPFVTIEQGYICTDPVIRIRKKDDEYFITYKSSGLMVRQEFEEMISQEQYNSLKKKVDYHLIKKRRYLVPISHGLTAEVDVFDYHLQGLVMAEVEFSTEEMANAFKPPHWFRRDVTFNPLFHNSHLCQESNLHFLKHL</sequence>
<dbReference type="SMART" id="SM01118">
    <property type="entry name" value="CYTH"/>
    <property type="match status" value="1"/>
</dbReference>
<dbReference type="PANTHER" id="PTHR40114">
    <property type="entry name" value="SLR0698 PROTEIN"/>
    <property type="match status" value="1"/>
</dbReference>
<dbReference type="RefSeq" id="WP_212697206.1">
    <property type="nucleotide sequence ID" value="NZ_CP058649.1"/>
</dbReference>
<proteinExistence type="predicted"/>
<dbReference type="CDD" id="cd07761">
    <property type="entry name" value="CYTH-like_CthTTM-like"/>
    <property type="match status" value="1"/>
</dbReference>
<dbReference type="Gene3D" id="2.40.320.10">
    <property type="entry name" value="Hypothetical Protein Pfu-838710-001"/>
    <property type="match status" value="1"/>
</dbReference>
<reference evidence="3" key="1">
    <citation type="submission" date="2020-07" db="EMBL/GenBank/DDBJ databases">
        <title>Vallitalea pronyensis genome.</title>
        <authorList>
            <person name="Postec A."/>
        </authorList>
    </citation>
    <scope>NUCLEOTIDE SEQUENCE</scope>
    <source>
        <strain evidence="3">FatNI3</strain>
    </source>
</reference>
<dbReference type="InterPro" id="IPR023577">
    <property type="entry name" value="CYTH_domain"/>
</dbReference>
<keyword evidence="4" id="KW-1185">Reference proteome</keyword>
<dbReference type="AlphaFoldDB" id="A0A8J8MHH9"/>
<dbReference type="Proteomes" id="UP000683246">
    <property type="component" value="Chromosome"/>
</dbReference>
<dbReference type="PROSITE" id="PS51707">
    <property type="entry name" value="CYTH"/>
    <property type="match status" value="1"/>
</dbReference>
<dbReference type="PANTHER" id="PTHR40114:SF1">
    <property type="entry name" value="SLR0698 PROTEIN"/>
    <property type="match status" value="1"/>
</dbReference>
<dbReference type="InterPro" id="IPR033469">
    <property type="entry name" value="CYTH-like_dom_sf"/>
</dbReference>
<dbReference type="KEGG" id="vpy:HZI73_05265"/>
<feature type="domain" description="CYTH" evidence="2">
    <location>
        <begin position="1"/>
        <end position="149"/>
    </location>
</feature>
<dbReference type="EMBL" id="CP058649">
    <property type="protein sequence ID" value="QUI21735.1"/>
    <property type="molecule type" value="Genomic_DNA"/>
</dbReference>
<feature type="active site" description="Proton acceptor" evidence="1">
    <location>
        <position position="28"/>
    </location>
</feature>
<dbReference type="InterPro" id="IPR012042">
    <property type="entry name" value="NeuTTM/CthTTM-like"/>
</dbReference>
<accession>A0A8J8MHH9</accession>
<dbReference type="SUPFAM" id="SSF55154">
    <property type="entry name" value="CYTH-like phosphatases"/>
    <property type="match status" value="1"/>
</dbReference>